<comment type="subcellular location">
    <subcellularLocation>
        <location evidence="5">Cytoplasm</location>
    </subcellularLocation>
    <text evidence="5">Assembles at midcell at the inner surface of the cytoplasmic membrane.</text>
</comment>
<keyword evidence="2 5" id="KW-0963">Cytoplasm</keyword>
<evidence type="ECO:0000256" key="1">
    <source>
        <dbReference type="ARBA" id="ARBA00009690"/>
    </source>
</evidence>
<evidence type="ECO:0000256" key="8">
    <source>
        <dbReference type="SAM" id="MobiDB-lite"/>
    </source>
</evidence>
<feature type="binding site" evidence="5">
    <location>
        <position position="190"/>
    </location>
    <ligand>
        <name>GTP</name>
        <dbReference type="ChEBI" id="CHEBI:37565"/>
    </ligand>
</feature>
<dbReference type="PRINTS" id="PR00423">
    <property type="entry name" value="CELLDVISFTSZ"/>
</dbReference>
<sequence length="582" mass="61271">MSIDFENTELTELTPKIAVVGVGGAGCNAVNNMISAQLQGVDFVVANTDAQALANSLADNRLQLGVQITQGLGAGAQPKVGQAAAEEALEVIDESLEGAHMAFVTAGMGGGTGTGAAPVIARRAREKGILTVGVVTRPFQFEGARRMKIAEAGIQELAANVDTLIIIPNQNLFLVANEKTTFADAFNMADEVLHSGVRGITDLMVMPGLINLDFADVRTVMSEMGKAMMGTGEASGETRAQDAAAAAISNPLLEEASLKGAKGVIINVTGGMDMTLFEVDEAVNMVRELADPEALIVFGSAFNNDLEGKLRVSVVATGIEGGADARPIPERRTQIEIQPATIRTEAPVEKPVADTSTQEAAVAEAPVVEAEQSVQHVNAEPEAAPAPVAEEPAKQEQAVAQQEISEGEAEAAFQDALISGDLLDLPYGDTVEDQESVSKPEQSLEDLALQTQGQAAFVADAPVMPKSAMMPELADTPRVDPKPEPQAETRAQQAAESEGRQERELLARKPQQIKRSLFQLMTGGARPSVEKVEAEAEVRDAASNDAKAGTVELGGVSASERPVQSQDKDQLEIPSFLRRQQN</sequence>
<dbReference type="InterPro" id="IPR000158">
    <property type="entry name" value="Cell_div_FtsZ"/>
</dbReference>
<dbReference type="InterPro" id="IPR018316">
    <property type="entry name" value="Tubulin/FtsZ_2-layer-sand-dom"/>
</dbReference>
<dbReference type="CDD" id="cd02201">
    <property type="entry name" value="FtsZ_type1"/>
    <property type="match status" value="1"/>
</dbReference>
<feature type="binding site" evidence="5">
    <location>
        <position position="142"/>
    </location>
    <ligand>
        <name>GTP</name>
        <dbReference type="ChEBI" id="CHEBI:37565"/>
    </ligand>
</feature>
<evidence type="ECO:0000256" key="6">
    <source>
        <dbReference type="NCBIfam" id="TIGR00065"/>
    </source>
</evidence>
<dbReference type="SUPFAM" id="SSF52490">
    <property type="entry name" value="Tubulin nucleotide-binding domain-like"/>
    <property type="match status" value="1"/>
</dbReference>
<keyword evidence="4 5" id="KW-0342">GTP-binding</keyword>
<keyword evidence="3 5" id="KW-0547">Nucleotide-binding</keyword>
<keyword evidence="5 7" id="KW-0717">Septation</keyword>
<dbReference type="PROSITE" id="PS01134">
    <property type="entry name" value="FTSZ_1"/>
    <property type="match status" value="1"/>
</dbReference>
<feature type="compositionally biased region" description="Basic and acidic residues" evidence="8">
    <location>
        <begin position="497"/>
        <end position="507"/>
    </location>
</feature>
<dbReference type="Gene3D" id="3.30.1330.20">
    <property type="entry name" value="Tubulin/FtsZ, C-terminal domain"/>
    <property type="match status" value="1"/>
</dbReference>
<feature type="domain" description="Tubulin/FtsZ 2-layer sandwich" evidence="10">
    <location>
        <begin position="210"/>
        <end position="328"/>
    </location>
</feature>
<dbReference type="GO" id="GO:0051258">
    <property type="term" value="P:protein polymerization"/>
    <property type="evidence" value="ECO:0007669"/>
    <property type="project" value="UniProtKB-UniRule"/>
</dbReference>
<evidence type="ECO:0000256" key="5">
    <source>
        <dbReference type="HAMAP-Rule" id="MF_00909"/>
    </source>
</evidence>
<dbReference type="GO" id="GO:0000917">
    <property type="term" value="P:division septum assembly"/>
    <property type="evidence" value="ECO:0007669"/>
    <property type="project" value="UniProtKB-KW"/>
</dbReference>
<dbReference type="InterPro" id="IPR024757">
    <property type="entry name" value="FtsZ_C"/>
</dbReference>
<dbReference type="InterPro" id="IPR003008">
    <property type="entry name" value="Tubulin_FtsZ_GTPase"/>
</dbReference>
<dbReference type="InterPro" id="IPR036525">
    <property type="entry name" value="Tubulin/FtsZ_GTPase_sf"/>
</dbReference>
<dbReference type="InterPro" id="IPR008280">
    <property type="entry name" value="Tub_FtsZ_C"/>
</dbReference>
<evidence type="ECO:0000259" key="9">
    <source>
        <dbReference type="SMART" id="SM00864"/>
    </source>
</evidence>
<keyword evidence="12" id="KW-1185">Reference proteome</keyword>
<proteinExistence type="inferred from homology"/>
<dbReference type="InterPro" id="IPR045061">
    <property type="entry name" value="FtsZ/CetZ"/>
</dbReference>
<organism evidence="11 12">
    <name type="scientific">Kordiimonas sediminis</name>
    <dbReference type="NCBI Taxonomy" id="1735581"/>
    <lineage>
        <taxon>Bacteria</taxon>
        <taxon>Pseudomonadati</taxon>
        <taxon>Pseudomonadota</taxon>
        <taxon>Alphaproteobacteria</taxon>
        <taxon>Kordiimonadales</taxon>
        <taxon>Kordiimonadaceae</taxon>
        <taxon>Kordiimonas</taxon>
    </lineage>
</organism>
<dbReference type="GO" id="GO:0032153">
    <property type="term" value="C:cell division site"/>
    <property type="evidence" value="ECO:0007669"/>
    <property type="project" value="UniProtKB-UniRule"/>
</dbReference>
<name>A0A919ARZ3_9PROT</name>
<dbReference type="GO" id="GO:0005737">
    <property type="term" value="C:cytoplasm"/>
    <property type="evidence" value="ECO:0007669"/>
    <property type="project" value="UniProtKB-SubCell"/>
</dbReference>
<dbReference type="GO" id="GO:0043093">
    <property type="term" value="P:FtsZ-dependent cytokinesis"/>
    <property type="evidence" value="ECO:0007669"/>
    <property type="project" value="UniProtKB-UniRule"/>
</dbReference>
<evidence type="ECO:0000256" key="7">
    <source>
        <dbReference type="RuleBase" id="RU000631"/>
    </source>
</evidence>
<dbReference type="SUPFAM" id="SSF55307">
    <property type="entry name" value="Tubulin C-terminal domain-like"/>
    <property type="match status" value="1"/>
</dbReference>
<comment type="similarity">
    <text evidence="1 5 7">Belongs to the FtsZ family.</text>
</comment>
<protein>
    <recommendedName>
        <fullName evidence="5 6">Cell division protein FtsZ</fullName>
    </recommendedName>
</protein>
<dbReference type="FunFam" id="3.40.50.1440:FF:000001">
    <property type="entry name" value="Cell division protein FtsZ"/>
    <property type="match status" value="1"/>
</dbReference>
<evidence type="ECO:0000256" key="2">
    <source>
        <dbReference type="ARBA" id="ARBA00022490"/>
    </source>
</evidence>
<dbReference type="FunFam" id="3.30.1330.20:FF:000011">
    <property type="entry name" value="Cell division protein FtsZ"/>
    <property type="match status" value="1"/>
</dbReference>
<feature type="binding site" evidence="5">
    <location>
        <begin position="24"/>
        <end position="28"/>
    </location>
    <ligand>
        <name>GTP</name>
        <dbReference type="ChEBI" id="CHEBI:37565"/>
    </ligand>
</feature>
<dbReference type="EMBL" id="BNCI01000002">
    <property type="protein sequence ID" value="GHF23179.1"/>
    <property type="molecule type" value="Genomic_DNA"/>
</dbReference>
<feature type="binding site" evidence="5">
    <location>
        <position position="146"/>
    </location>
    <ligand>
        <name>GTP</name>
        <dbReference type="ChEBI" id="CHEBI:37565"/>
    </ligand>
</feature>
<dbReference type="NCBIfam" id="TIGR00065">
    <property type="entry name" value="ftsZ"/>
    <property type="match status" value="1"/>
</dbReference>
<dbReference type="GO" id="GO:0005525">
    <property type="term" value="F:GTP binding"/>
    <property type="evidence" value="ECO:0007669"/>
    <property type="project" value="UniProtKB-UniRule"/>
</dbReference>
<feature type="domain" description="Tubulin/FtsZ GTPase" evidence="9">
    <location>
        <begin position="16"/>
        <end position="208"/>
    </location>
</feature>
<dbReference type="InterPro" id="IPR037103">
    <property type="entry name" value="Tubulin/FtsZ-like_C"/>
</dbReference>
<dbReference type="AlphaFoldDB" id="A0A919ARZ3"/>
<dbReference type="SMART" id="SM00865">
    <property type="entry name" value="Tubulin_C"/>
    <property type="match status" value="1"/>
</dbReference>
<comment type="subunit">
    <text evidence="5">Homodimer. Polymerizes to form a dynamic ring structure in a strictly GTP-dependent manner. Interacts directly with several other division proteins.</text>
</comment>
<evidence type="ECO:0000256" key="3">
    <source>
        <dbReference type="ARBA" id="ARBA00022741"/>
    </source>
</evidence>
<dbReference type="SMART" id="SM00864">
    <property type="entry name" value="Tubulin"/>
    <property type="match status" value="1"/>
</dbReference>
<reference evidence="11" key="1">
    <citation type="journal article" date="2014" name="Int. J. Syst. Evol. Microbiol.">
        <title>Complete genome sequence of Corynebacterium casei LMG S-19264T (=DSM 44701T), isolated from a smear-ripened cheese.</title>
        <authorList>
            <consortium name="US DOE Joint Genome Institute (JGI-PGF)"/>
            <person name="Walter F."/>
            <person name="Albersmeier A."/>
            <person name="Kalinowski J."/>
            <person name="Ruckert C."/>
        </authorList>
    </citation>
    <scope>NUCLEOTIDE SEQUENCE</scope>
    <source>
        <strain evidence="11">KCTC 42590</strain>
    </source>
</reference>
<dbReference type="InterPro" id="IPR020805">
    <property type="entry name" value="Cell_div_FtsZ_CS"/>
</dbReference>
<feature type="binding site" evidence="5">
    <location>
        <begin position="111"/>
        <end position="113"/>
    </location>
    <ligand>
        <name>GTP</name>
        <dbReference type="ChEBI" id="CHEBI:37565"/>
    </ligand>
</feature>
<feature type="compositionally biased region" description="Basic and acidic residues" evidence="8">
    <location>
        <begin position="475"/>
        <end position="487"/>
    </location>
</feature>
<evidence type="ECO:0000313" key="12">
    <source>
        <dbReference type="Proteomes" id="UP000630923"/>
    </source>
</evidence>
<feature type="compositionally biased region" description="Basic and acidic residues" evidence="8">
    <location>
        <begin position="528"/>
        <end position="542"/>
    </location>
</feature>
<dbReference type="Proteomes" id="UP000630923">
    <property type="component" value="Unassembled WGS sequence"/>
</dbReference>
<accession>A0A919ARZ3</accession>
<evidence type="ECO:0000259" key="10">
    <source>
        <dbReference type="SMART" id="SM00865"/>
    </source>
</evidence>
<gene>
    <name evidence="11" type="primary">ftsZ2</name>
    <name evidence="5" type="synonym">ftsZ</name>
    <name evidence="11" type="ORF">GCM10017044_17010</name>
</gene>
<comment type="function">
    <text evidence="5 7">Essential cell division protein that forms a contractile ring structure (Z ring) at the future cell division site. The regulation of the ring assembly controls the timing and the location of cell division. One of the functions of the FtsZ ring is to recruit other cell division proteins to the septum to produce a new cell wall between the dividing cells. Binds GTP and shows GTPase activity.</text>
</comment>
<dbReference type="Gene3D" id="3.40.50.1440">
    <property type="entry name" value="Tubulin/FtsZ, GTPase domain"/>
    <property type="match status" value="1"/>
</dbReference>
<evidence type="ECO:0000313" key="11">
    <source>
        <dbReference type="EMBL" id="GHF23179.1"/>
    </source>
</evidence>
<dbReference type="Pfam" id="PF00091">
    <property type="entry name" value="Tubulin"/>
    <property type="match status" value="1"/>
</dbReference>
<evidence type="ECO:0000256" key="4">
    <source>
        <dbReference type="ARBA" id="ARBA00023134"/>
    </source>
</evidence>
<dbReference type="GO" id="GO:0003924">
    <property type="term" value="F:GTPase activity"/>
    <property type="evidence" value="ECO:0007669"/>
    <property type="project" value="UniProtKB-UniRule"/>
</dbReference>
<feature type="region of interest" description="Disordered" evidence="8">
    <location>
        <begin position="472"/>
        <end position="582"/>
    </location>
</feature>
<reference evidence="11" key="2">
    <citation type="submission" date="2020-09" db="EMBL/GenBank/DDBJ databases">
        <authorList>
            <person name="Sun Q."/>
            <person name="Kim S."/>
        </authorList>
    </citation>
    <scope>NUCLEOTIDE SEQUENCE</scope>
    <source>
        <strain evidence="11">KCTC 42590</strain>
    </source>
</reference>
<keyword evidence="5 7" id="KW-0132">Cell division</keyword>
<dbReference type="RefSeq" id="WP_191251962.1">
    <property type="nucleotide sequence ID" value="NZ_BNCI01000002.1"/>
</dbReference>
<dbReference type="PANTHER" id="PTHR30314">
    <property type="entry name" value="CELL DIVISION PROTEIN FTSZ-RELATED"/>
    <property type="match status" value="1"/>
</dbReference>
<dbReference type="HAMAP" id="MF_00909">
    <property type="entry name" value="FtsZ"/>
    <property type="match status" value="1"/>
</dbReference>
<dbReference type="PANTHER" id="PTHR30314:SF3">
    <property type="entry name" value="MITOCHONDRIAL DIVISION PROTEIN FSZA"/>
    <property type="match status" value="1"/>
</dbReference>
<dbReference type="Pfam" id="PF12327">
    <property type="entry name" value="FtsZ_C"/>
    <property type="match status" value="1"/>
</dbReference>
<comment type="caution">
    <text evidence="11">The sequence shown here is derived from an EMBL/GenBank/DDBJ whole genome shotgun (WGS) entry which is preliminary data.</text>
</comment>
<keyword evidence="5 7" id="KW-0131">Cell cycle</keyword>
<dbReference type="PROSITE" id="PS01135">
    <property type="entry name" value="FTSZ_2"/>
    <property type="match status" value="1"/>
</dbReference>